<name>A0A511WP26_9BACI</name>
<evidence type="ECO:0000259" key="2">
    <source>
        <dbReference type="Pfam" id="PF26353"/>
    </source>
</evidence>
<dbReference type="Pfam" id="PF26353">
    <property type="entry name" value="YhfM"/>
    <property type="match status" value="1"/>
</dbReference>
<feature type="domain" description="YhfM-like" evidence="2">
    <location>
        <begin position="36"/>
        <end position="118"/>
    </location>
</feature>
<proteinExistence type="predicted"/>
<comment type="caution">
    <text evidence="3">The sequence shown here is derived from an EMBL/GenBank/DDBJ whole genome shotgun (WGS) entry which is preliminary data.</text>
</comment>
<organism evidence="3 4">
    <name type="scientific">Halobacillus faecis</name>
    <dbReference type="NCBI Taxonomy" id="360184"/>
    <lineage>
        <taxon>Bacteria</taxon>
        <taxon>Bacillati</taxon>
        <taxon>Bacillota</taxon>
        <taxon>Bacilli</taxon>
        <taxon>Bacillales</taxon>
        <taxon>Bacillaceae</taxon>
        <taxon>Halobacillus</taxon>
    </lineage>
</organism>
<protein>
    <recommendedName>
        <fullName evidence="2">YhfM-like domain-containing protein</fullName>
    </recommendedName>
</protein>
<dbReference type="InterPro" id="IPR058780">
    <property type="entry name" value="YhfM-like_dom"/>
</dbReference>
<dbReference type="AlphaFoldDB" id="A0A511WP26"/>
<dbReference type="Proteomes" id="UP000321886">
    <property type="component" value="Unassembled WGS sequence"/>
</dbReference>
<keyword evidence="1" id="KW-0732">Signal</keyword>
<accession>A0A511WP26</accession>
<dbReference type="OrthoDB" id="2738838at2"/>
<feature type="signal peptide" evidence="1">
    <location>
        <begin position="1"/>
        <end position="20"/>
    </location>
</feature>
<feature type="chain" id="PRO_5021824365" description="YhfM-like domain-containing protein" evidence="1">
    <location>
        <begin position="21"/>
        <end position="124"/>
    </location>
</feature>
<dbReference type="EMBL" id="BJYD01000004">
    <property type="protein sequence ID" value="GEN52251.1"/>
    <property type="molecule type" value="Genomic_DNA"/>
</dbReference>
<reference evidence="3 4" key="1">
    <citation type="submission" date="2019-07" db="EMBL/GenBank/DDBJ databases">
        <title>Whole genome shotgun sequence of Halobacillus faecis NBRC 103569.</title>
        <authorList>
            <person name="Hosoyama A."/>
            <person name="Uohara A."/>
            <person name="Ohji S."/>
            <person name="Ichikawa N."/>
        </authorList>
    </citation>
    <scope>NUCLEOTIDE SEQUENCE [LARGE SCALE GENOMIC DNA]</scope>
    <source>
        <strain evidence="3 4">NBRC 103569</strain>
    </source>
</reference>
<dbReference type="PROSITE" id="PS51257">
    <property type="entry name" value="PROKAR_LIPOPROTEIN"/>
    <property type="match status" value="1"/>
</dbReference>
<gene>
    <name evidence="3" type="ORF">HFA01_05130</name>
</gene>
<evidence type="ECO:0000313" key="4">
    <source>
        <dbReference type="Proteomes" id="UP000321886"/>
    </source>
</evidence>
<sequence length="124" mass="14331">MRSFFLFLAVFLASCSPLSARMPGEVTIHEMESFEEEKQGEAFVISDKVDIRKFQAGIWGTGKETGAVDLPHPEFSFTLGKESYFLWLESGFIMNRKNTHILYRLKERDRGNLKRVIVERKGRP</sequence>
<evidence type="ECO:0000256" key="1">
    <source>
        <dbReference type="SAM" id="SignalP"/>
    </source>
</evidence>
<dbReference type="RefSeq" id="WP_146813004.1">
    <property type="nucleotide sequence ID" value="NZ_BJYD01000004.1"/>
</dbReference>
<keyword evidence="4" id="KW-1185">Reference proteome</keyword>
<evidence type="ECO:0000313" key="3">
    <source>
        <dbReference type="EMBL" id="GEN52251.1"/>
    </source>
</evidence>